<organism evidence="1 2">
    <name type="scientific">Desulfonema limicola</name>
    <dbReference type="NCBI Taxonomy" id="45656"/>
    <lineage>
        <taxon>Bacteria</taxon>
        <taxon>Pseudomonadati</taxon>
        <taxon>Thermodesulfobacteriota</taxon>
        <taxon>Desulfobacteria</taxon>
        <taxon>Desulfobacterales</taxon>
        <taxon>Desulfococcaceae</taxon>
        <taxon>Desulfonema</taxon>
    </lineage>
</organism>
<sequence length="39" mass="4687">MNKNISVNILKIKEELDNVPFWYNVYQKGTCFVDGQKFY</sequence>
<reference evidence="1" key="1">
    <citation type="journal article" date="2021" name="Microb. Physiol.">
        <title>Proteogenomic Insights into the Physiology of Marine, Sulfate-Reducing, Filamentous Desulfonema limicola and Desulfonema magnum.</title>
        <authorList>
            <person name="Schnaars V."/>
            <person name="Wohlbrand L."/>
            <person name="Scheve S."/>
            <person name="Hinrichs C."/>
            <person name="Reinhardt R."/>
            <person name="Rabus R."/>
        </authorList>
    </citation>
    <scope>NUCLEOTIDE SEQUENCE</scope>
    <source>
        <strain evidence="1">5ac10</strain>
    </source>
</reference>
<gene>
    <name evidence="1" type="ORF">dnl_19720</name>
</gene>
<dbReference type="EMBL" id="CP061799">
    <property type="protein sequence ID" value="QTA79696.1"/>
    <property type="molecule type" value="Genomic_DNA"/>
</dbReference>
<evidence type="ECO:0000313" key="2">
    <source>
        <dbReference type="Proteomes" id="UP000663720"/>
    </source>
</evidence>
<dbReference type="AlphaFoldDB" id="A0A975B6H5"/>
<protein>
    <submittedName>
        <fullName evidence="1">Uncharacterized protein</fullName>
    </submittedName>
</protein>
<dbReference type="Proteomes" id="UP000663720">
    <property type="component" value="Chromosome"/>
</dbReference>
<proteinExistence type="predicted"/>
<dbReference type="KEGG" id="dli:dnl_19720"/>
<accession>A0A975B6H5</accession>
<evidence type="ECO:0000313" key="1">
    <source>
        <dbReference type="EMBL" id="QTA79696.1"/>
    </source>
</evidence>
<name>A0A975B6H5_9BACT</name>
<keyword evidence="2" id="KW-1185">Reference proteome</keyword>